<dbReference type="OMA" id="HRKFEQG"/>
<reference evidence="4" key="1">
    <citation type="submission" date="2010-02" db="EMBL/GenBank/DDBJ databases">
        <title>Sequencing and annotation of the Blastocystis hominis genome.</title>
        <authorList>
            <person name="Wincker P."/>
        </authorList>
    </citation>
    <scope>NUCLEOTIDE SEQUENCE</scope>
    <source>
        <strain evidence="4">Singapore isolate B</strain>
    </source>
</reference>
<dbReference type="SUPFAM" id="SSF52009">
    <property type="entry name" value="Phosphohistidine domain"/>
    <property type="match status" value="1"/>
</dbReference>
<gene>
    <name evidence="4" type="ORF">GSBLH_T00004140001</name>
</gene>
<sequence>MIISKIDSTPTPDWLRESVLTFLNSIVSDPLLPNPLFAVRSSGVTEDLEEASFAGMNDTFLNVHADCNAVCEAIRNCWKSLFGKRSVVYRIENGYPAYLTSIAVVVQVMIPSESSGVIFTADAQSGSRGIISLDGVQGLGEALVSGQVNTDHWTVRKAYDKRPMEVVDCVLGQQAFKLRSKYPEPGTEKIELNEEEGAKSCFTDAQVNEVCAVSCDIEKYYGIPMDIEFCFYRGSLFIVQARPITRLPIIPDRMNPLKNTDSIQWSAWVSFSHVQMLTEPVSPCGTSVLRRLVGVSEKYVTQVSGHPYINFAVLFSNPLVRKKAFSWDSLLCLQETYATDYPYYKHTLSKKAFKEIFRAVLGKIMKRMAKFLISRPPIEQIRKEITEFIALCEQSGKPNAEHPESLKEYLDRLHTVIIALIPTIAPFLLLSFLSMQKISKIVKPYGIEEKVIQKMWGNRPENVASQMNHSVMRMVILLREICASDEELNRFVEEVCEDENDRGNEVIELMSKSSDPKKQQFVEEWNDFMTRFGRRGPMEIDIASPRYQNHPSLLLRMIRNIDPTGYKDEKACNEEREEAIQSVLSKLSKSHQKKVKKLLPYAQVFLSYREHPKYGIISILSSMRGYILEIGNSLKNEGKLENAEDIFFIKMEELLEMEQGIADGTNFRNLVKERKEIDQFGRTQPFPRVIFGPECIMRTISNATMQELKNLPPSMLKGLPTSPGVYEGTAVVVEHPDSAVVNKGDILVARATDPGWTPLFVPAGAVAIEVGGPLTHGSVVARERGIPCVVGITDLMKKIKSGMRLRVDGEKGTVEILKVEGDS</sequence>
<dbReference type="Gene3D" id="3.30.1490.20">
    <property type="entry name" value="ATP-grasp fold, A domain"/>
    <property type="match status" value="1"/>
</dbReference>
<name>D8M8L1_BLAHO</name>
<dbReference type="InterPro" id="IPR002192">
    <property type="entry name" value="PPDK_AMP/ATP-bd"/>
</dbReference>
<dbReference type="EMBL" id="FN668683">
    <property type="protein sequence ID" value="CBK24400.2"/>
    <property type="molecule type" value="Genomic_DNA"/>
</dbReference>
<keyword evidence="5" id="KW-1185">Reference proteome</keyword>
<dbReference type="Proteomes" id="UP000008312">
    <property type="component" value="Unassembled WGS sequence"/>
</dbReference>
<evidence type="ECO:0000313" key="4">
    <source>
        <dbReference type="EMBL" id="CBK24400.2"/>
    </source>
</evidence>
<dbReference type="GO" id="GO:0005524">
    <property type="term" value="F:ATP binding"/>
    <property type="evidence" value="ECO:0007669"/>
    <property type="project" value="InterPro"/>
</dbReference>
<dbReference type="AlphaFoldDB" id="D8M8L1"/>
<feature type="domain" description="Pyruvate phosphate dikinase AMP/ATP-binding" evidence="3">
    <location>
        <begin position="3"/>
        <end position="247"/>
    </location>
</feature>
<dbReference type="InterPro" id="IPR036637">
    <property type="entry name" value="Phosphohistidine_dom_sf"/>
</dbReference>
<dbReference type="GeneID" id="24921184"/>
<dbReference type="InParanoid" id="D8M8L1"/>
<evidence type="ECO:0000256" key="1">
    <source>
        <dbReference type="ARBA" id="ARBA00007837"/>
    </source>
</evidence>
<dbReference type="PANTHER" id="PTHR43615">
    <property type="entry name" value="PHOSPHOENOLPYRUVATE SYNTHASE-RELATED"/>
    <property type="match status" value="1"/>
</dbReference>
<comment type="similarity">
    <text evidence="1">Belongs to the PEP-utilizing enzyme family.</text>
</comment>
<dbReference type="Pfam" id="PF01326">
    <property type="entry name" value="PPDK_N"/>
    <property type="match status" value="1"/>
</dbReference>
<dbReference type="GO" id="GO:0016301">
    <property type="term" value="F:kinase activity"/>
    <property type="evidence" value="ECO:0007669"/>
    <property type="project" value="InterPro"/>
</dbReference>
<evidence type="ECO:0000259" key="2">
    <source>
        <dbReference type="Pfam" id="PF00391"/>
    </source>
</evidence>
<dbReference type="Gene3D" id="3.50.30.10">
    <property type="entry name" value="Phosphohistidine domain"/>
    <property type="match status" value="1"/>
</dbReference>
<accession>D8M8L1</accession>
<dbReference type="InterPro" id="IPR013815">
    <property type="entry name" value="ATP_grasp_subdomain_1"/>
</dbReference>
<dbReference type="InterPro" id="IPR008279">
    <property type="entry name" value="PEP-util_enz_mobile_dom"/>
</dbReference>
<proteinExistence type="inferred from homology"/>
<dbReference type="InterPro" id="IPR051549">
    <property type="entry name" value="PEP_Utilizing_Enz"/>
</dbReference>
<organism evidence="4">
    <name type="scientific">Blastocystis hominis</name>
    <dbReference type="NCBI Taxonomy" id="12968"/>
    <lineage>
        <taxon>Eukaryota</taxon>
        <taxon>Sar</taxon>
        <taxon>Stramenopiles</taxon>
        <taxon>Bigyra</taxon>
        <taxon>Opalozoa</taxon>
        <taxon>Opalinata</taxon>
        <taxon>Blastocystidae</taxon>
        <taxon>Blastocystis</taxon>
    </lineage>
</organism>
<evidence type="ECO:0008006" key="6">
    <source>
        <dbReference type="Google" id="ProtNLM"/>
    </source>
</evidence>
<dbReference type="PANTHER" id="PTHR43615:SF1">
    <property type="entry name" value="PPDK_N DOMAIN-CONTAINING PROTEIN"/>
    <property type="match status" value="1"/>
</dbReference>
<dbReference type="RefSeq" id="XP_012898448.1">
    <property type="nucleotide sequence ID" value="XM_013042994.1"/>
</dbReference>
<dbReference type="OrthoDB" id="6123450at2759"/>
<feature type="domain" description="PEP-utilising enzyme mobile" evidence="2">
    <location>
        <begin position="742"/>
        <end position="812"/>
    </location>
</feature>
<evidence type="ECO:0000313" key="5">
    <source>
        <dbReference type="Proteomes" id="UP000008312"/>
    </source>
</evidence>
<dbReference type="Pfam" id="PF00391">
    <property type="entry name" value="PEP-utilizers"/>
    <property type="match status" value="1"/>
</dbReference>
<evidence type="ECO:0000259" key="3">
    <source>
        <dbReference type="Pfam" id="PF01326"/>
    </source>
</evidence>
<protein>
    <recommendedName>
        <fullName evidence="6">Phosphoenolpyruvate synthase</fullName>
    </recommendedName>
</protein>
<dbReference type="SUPFAM" id="SSF56059">
    <property type="entry name" value="Glutathione synthetase ATP-binding domain-like"/>
    <property type="match status" value="1"/>
</dbReference>
<dbReference type="Gene3D" id="3.30.470.20">
    <property type="entry name" value="ATP-grasp fold, B domain"/>
    <property type="match status" value="1"/>
</dbReference>